<keyword evidence="2 3" id="KW-0786">Thiamine pyrophosphate</keyword>
<evidence type="ECO:0000259" key="5">
    <source>
        <dbReference type="Pfam" id="PF02775"/>
    </source>
</evidence>
<dbReference type="Pfam" id="PF00205">
    <property type="entry name" value="TPP_enzyme_M"/>
    <property type="match status" value="1"/>
</dbReference>
<dbReference type="CDD" id="cd07035">
    <property type="entry name" value="TPP_PYR_POX_like"/>
    <property type="match status" value="1"/>
</dbReference>
<dbReference type="Pfam" id="PF02776">
    <property type="entry name" value="TPP_enzyme_N"/>
    <property type="match status" value="1"/>
</dbReference>
<dbReference type="InterPro" id="IPR012000">
    <property type="entry name" value="Thiamin_PyroP_enz_cen_dom"/>
</dbReference>
<dbReference type="Pfam" id="PF02775">
    <property type="entry name" value="TPP_enzyme_C"/>
    <property type="match status" value="1"/>
</dbReference>
<dbReference type="PANTHER" id="PTHR18968">
    <property type="entry name" value="THIAMINE PYROPHOSPHATE ENZYMES"/>
    <property type="match status" value="1"/>
</dbReference>
<dbReference type="GO" id="GO:0009099">
    <property type="term" value="P:L-valine biosynthetic process"/>
    <property type="evidence" value="ECO:0007669"/>
    <property type="project" value="TreeGrafter"/>
</dbReference>
<sequence>MAKTTGEVITQALHAYGVPFAAGIPGHGNWALVDAFADASKAPRFIQVLHEQSAMHMADACFRLTGTPGAATGSIGPGAANTLMGLATAFADSSAALLLTGSSASHVSGHGVMQSLDRKFTPDFPRLAEPATKAAFHLAHADMAASVMHRAFNSMLTGRPGPASIDIPLDVQVATTDIDVQDLSRRMPHGGMRPDSASLERTVTLLLAAARPCIVAGGGVLTARASVELRQVAEKLGAPVVYTWNGKGALPDDHALCIGPVGVGGSRAANDTASNADVLLALGCRFSDWSSSSFRKGVTFSIPPTKLIHIDIDPSTIGRSYPVEVGIVADVRLALTDLGDAVSKSQAVTASSNRAAYLEQVIKGRERWEGVLAARRDRTDMPASMLAILARIRRALPRDAVVTVGSGHCQAAVRQGFPVLEPGTHVTSGGYSSMGFAVPAAMASKVVRPDVPAVAIVGDGDFLMSAHELATCVMQNLPIIVLVLNNQGFLSIRDGQKALFGREMASEFYVRGSEKAYSPDFVTLARSFGLDFAERALDLPCLERLMRNAVTHNGPALIEVQVTRDPSFAGAEPSGWWDFPPMPTASAEILIDYEFGRAAQQHLGSDTCSVELRQPLGIYG</sequence>
<comment type="similarity">
    <text evidence="1 3">Belongs to the TPP enzyme family.</text>
</comment>
<dbReference type="SUPFAM" id="SSF52518">
    <property type="entry name" value="Thiamin diphosphate-binding fold (THDP-binding)"/>
    <property type="match status" value="2"/>
</dbReference>
<dbReference type="InterPro" id="IPR011766">
    <property type="entry name" value="TPP_enzyme_TPP-bd"/>
</dbReference>
<protein>
    <submittedName>
        <fullName evidence="7">Thiamine pyrophosphate-binding protein</fullName>
    </submittedName>
</protein>
<name>A0A6G4WN99_9HYPH</name>
<evidence type="ECO:0000259" key="6">
    <source>
        <dbReference type="Pfam" id="PF02776"/>
    </source>
</evidence>
<evidence type="ECO:0000256" key="3">
    <source>
        <dbReference type="RuleBase" id="RU362132"/>
    </source>
</evidence>
<keyword evidence="8" id="KW-1185">Reference proteome</keyword>
<dbReference type="GO" id="GO:0050660">
    <property type="term" value="F:flavin adenine dinucleotide binding"/>
    <property type="evidence" value="ECO:0007669"/>
    <property type="project" value="TreeGrafter"/>
</dbReference>
<comment type="caution">
    <text evidence="7">The sequence shown here is derived from an EMBL/GenBank/DDBJ whole genome shotgun (WGS) entry which is preliminary data.</text>
</comment>
<dbReference type="RefSeq" id="WP_165034022.1">
    <property type="nucleotide sequence ID" value="NZ_JAAKZF010000118.1"/>
</dbReference>
<dbReference type="Proteomes" id="UP001642900">
    <property type="component" value="Unassembled WGS sequence"/>
</dbReference>
<dbReference type="PANTHER" id="PTHR18968:SF13">
    <property type="entry name" value="ACETOLACTATE SYNTHASE CATALYTIC SUBUNIT, MITOCHONDRIAL"/>
    <property type="match status" value="1"/>
</dbReference>
<dbReference type="SUPFAM" id="SSF52467">
    <property type="entry name" value="DHS-like NAD/FAD-binding domain"/>
    <property type="match status" value="1"/>
</dbReference>
<dbReference type="InterPro" id="IPR029035">
    <property type="entry name" value="DHS-like_NAD/FAD-binding_dom"/>
</dbReference>
<feature type="domain" description="Thiamine pyrophosphate enzyme central" evidence="4">
    <location>
        <begin position="200"/>
        <end position="338"/>
    </location>
</feature>
<dbReference type="AlphaFoldDB" id="A0A6G4WN99"/>
<gene>
    <name evidence="7" type="ORF">G6N73_32395</name>
</gene>
<feature type="domain" description="Thiamine pyrophosphate enzyme TPP-binding" evidence="5">
    <location>
        <begin position="406"/>
        <end position="560"/>
    </location>
</feature>
<organism evidence="7 8">
    <name type="scientific">Allomesorhizobium camelthorni</name>
    <dbReference type="NCBI Taxonomy" id="475069"/>
    <lineage>
        <taxon>Bacteria</taxon>
        <taxon>Pseudomonadati</taxon>
        <taxon>Pseudomonadota</taxon>
        <taxon>Alphaproteobacteria</taxon>
        <taxon>Hyphomicrobiales</taxon>
        <taxon>Phyllobacteriaceae</taxon>
        <taxon>Allomesorhizobium</taxon>
    </lineage>
</organism>
<dbReference type="GO" id="GO:0003984">
    <property type="term" value="F:acetolactate synthase activity"/>
    <property type="evidence" value="ECO:0007669"/>
    <property type="project" value="TreeGrafter"/>
</dbReference>
<evidence type="ECO:0000256" key="1">
    <source>
        <dbReference type="ARBA" id="ARBA00007812"/>
    </source>
</evidence>
<dbReference type="InterPro" id="IPR012001">
    <property type="entry name" value="Thiamin_PyroP_enz_TPP-bd_dom"/>
</dbReference>
<dbReference type="CDD" id="cd00568">
    <property type="entry name" value="TPP_enzymes"/>
    <property type="match status" value="1"/>
</dbReference>
<dbReference type="GO" id="GO:0030976">
    <property type="term" value="F:thiamine pyrophosphate binding"/>
    <property type="evidence" value="ECO:0007669"/>
    <property type="project" value="InterPro"/>
</dbReference>
<accession>A0A6G4WN99</accession>
<evidence type="ECO:0000256" key="2">
    <source>
        <dbReference type="ARBA" id="ARBA00023052"/>
    </source>
</evidence>
<evidence type="ECO:0000259" key="4">
    <source>
        <dbReference type="Pfam" id="PF00205"/>
    </source>
</evidence>
<dbReference type="InterPro" id="IPR045229">
    <property type="entry name" value="TPP_enz"/>
</dbReference>
<dbReference type="GO" id="GO:0000287">
    <property type="term" value="F:magnesium ion binding"/>
    <property type="evidence" value="ECO:0007669"/>
    <property type="project" value="InterPro"/>
</dbReference>
<evidence type="ECO:0000313" key="8">
    <source>
        <dbReference type="Proteomes" id="UP001642900"/>
    </source>
</evidence>
<dbReference type="EMBL" id="JAAKZF010000118">
    <property type="protein sequence ID" value="NGO55673.1"/>
    <property type="molecule type" value="Genomic_DNA"/>
</dbReference>
<evidence type="ECO:0000313" key="7">
    <source>
        <dbReference type="EMBL" id="NGO55673.1"/>
    </source>
</evidence>
<reference evidence="7 8" key="1">
    <citation type="submission" date="2020-02" db="EMBL/GenBank/DDBJ databases">
        <title>Genome sequence of strain CCNWXJ40-4.</title>
        <authorList>
            <person name="Gao J."/>
            <person name="Sun J."/>
        </authorList>
    </citation>
    <scope>NUCLEOTIDE SEQUENCE [LARGE SCALE GENOMIC DNA]</scope>
    <source>
        <strain evidence="7 8">CCNWXJ 40-4</strain>
    </source>
</reference>
<dbReference type="InterPro" id="IPR029061">
    <property type="entry name" value="THDP-binding"/>
</dbReference>
<proteinExistence type="inferred from homology"/>
<dbReference type="GO" id="GO:0005948">
    <property type="term" value="C:acetolactate synthase complex"/>
    <property type="evidence" value="ECO:0007669"/>
    <property type="project" value="TreeGrafter"/>
</dbReference>
<feature type="domain" description="Thiamine pyrophosphate enzyme N-terminal TPP-binding" evidence="6">
    <location>
        <begin position="4"/>
        <end position="117"/>
    </location>
</feature>
<dbReference type="Gene3D" id="3.40.50.970">
    <property type="match status" value="2"/>
</dbReference>
<dbReference type="Gene3D" id="3.40.50.1220">
    <property type="entry name" value="TPP-binding domain"/>
    <property type="match status" value="1"/>
</dbReference>
<dbReference type="GO" id="GO:0009097">
    <property type="term" value="P:isoleucine biosynthetic process"/>
    <property type="evidence" value="ECO:0007669"/>
    <property type="project" value="TreeGrafter"/>
</dbReference>